<comment type="caution">
    <text evidence="7">The sequence shown here is derived from an EMBL/GenBank/DDBJ whole genome shotgun (WGS) entry which is preliminary data.</text>
</comment>
<dbReference type="GO" id="GO:0016616">
    <property type="term" value="F:oxidoreductase activity, acting on the CH-OH group of donors, NAD or NADP as acceptor"/>
    <property type="evidence" value="ECO:0007669"/>
    <property type="project" value="InterPro"/>
</dbReference>
<evidence type="ECO:0000313" key="8">
    <source>
        <dbReference type="Proteomes" id="UP000292958"/>
    </source>
</evidence>
<keyword evidence="2 4" id="KW-0560">Oxidoreductase</keyword>
<protein>
    <submittedName>
        <fullName evidence="7">Hydroxypyruvate reductase</fullName>
    </submittedName>
</protein>
<dbReference type="InterPro" id="IPR006139">
    <property type="entry name" value="D-isomer_2_OHA_DH_cat_dom"/>
</dbReference>
<dbReference type="InterPro" id="IPR050418">
    <property type="entry name" value="D-iso_2-hydroxyacid_DH_PdxB"/>
</dbReference>
<evidence type="ECO:0000259" key="5">
    <source>
        <dbReference type="Pfam" id="PF00389"/>
    </source>
</evidence>
<name>A0A4Q7YN08_9BACT</name>
<dbReference type="OrthoDB" id="9805416at2"/>
<gene>
    <name evidence="7" type="ORF">BDD14_0455</name>
</gene>
<feature type="domain" description="D-isomer specific 2-hydroxyacid dehydrogenase catalytic" evidence="5">
    <location>
        <begin position="33"/>
        <end position="317"/>
    </location>
</feature>
<keyword evidence="8" id="KW-1185">Reference proteome</keyword>
<reference evidence="7 8" key="1">
    <citation type="submission" date="2019-02" db="EMBL/GenBank/DDBJ databases">
        <title>Genomic Encyclopedia of Archaeal and Bacterial Type Strains, Phase II (KMG-II): from individual species to whole genera.</title>
        <authorList>
            <person name="Goeker M."/>
        </authorList>
    </citation>
    <scope>NUCLEOTIDE SEQUENCE [LARGE SCALE GENOMIC DNA]</scope>
    <source>
        <strain evidence="7 8">DSM 18101</strain>
    </source>
</reference>
<keyword evidence="7" id="KW-0670">Pyruvate</keyword>
<dbReference type="SUPFAM" id="SSF52283">
    <property type="entry name" value="Formate/glycerate dehydrogenase catalytic domain-like"/>
    <property type="match status" value="1"/>
</dbReference>
<proteinExistence type="inferred from homology"/>
<evidence type="ECO:0000256" key="4">
    <source>
        <dbReference type="RuleBase" id="RU003719"/>
    </source>
</evidence>
<evidence type="ECO:0000259" key="6">
    <source>
        <dbReference type="Pfam" id="PF02826"/>
    </source>
</evidence>
<dbReference type="Pfam" id="PF02826">
    <property type="entry name" value="2-Hacid_dh_C"/>
    <property type="match status" value="1"/>
</dbReference>
<dbReference type="AlphaFoldDB" id="A0A4Q7YN08"/>
<dbReference type="Pfam" id="PF00389">
    <property type="entry name" value="2-Hacid_dh"/>
    <property type="match status" value="1"/>
</dbReference>
<evidence type="ECO:0000256" key="1">
    <source>
        <dbReference type="ARBA" id="ARBA00005854"/>
    </source>
</evidence>
<dbReference type="RefSeq" id="WP_130417383.1">
    <property type="nucleotide sequence ID" value="NZ_SHKW01000001.1"/>
</dbReference>
<dbReference type="Proteomes" id="UP000292958">
    <property type="component" value="Unassembled WGS sequence"/>
</dbReference>
<evidence type="ECO:0000313" key="7">
    <source>
        <dbReference type="EMBL" id="RZU39122.1"/>
    </source>
</evidence>
<sequence>MSEKLKVVFLDRFAIRAQLRSLRFPHDWFEYPTTSPEQVIERLQGATIAITNRVHFDADILKQLPDLRLIAMSATGYECIDISVCRDAGVTVTNLRDWSSTFVAEHAFAMMLGVRRQLLVYRELLAQGEWQRSHFYGVLKEPLPSDLYGCNLGIIGYGALGERIAHLGSAFGMNVMIADRKGAAPRERRVAFREVVETSDVLCITCPFNEETRNLIGRDEIAMMKPTATLINTARGGIVDEQALADALREGRIGGAGVDVLAQEPPRNGNPLLDLSLPNLIVTPHMAFASHHALNVLAEQLMSNIESFVAGHPKNVVS</sequence>
<keyword evidence="3" id="KW-0520">NAD</keyword>
<feature type="domain" description="D-isomer specific 2-hydroxyacid dehydrogenase NAD-binding" evidence="6">
    <location>
        <begin position="108"/>
        <end position="287"/>
    </location>
</feature>
<dbReference type="SUPFAM" id="SSF51735">
    <property type="entry name" value="NAD(P)-binding Rossmann-fold domains"/>
    <property type="match status" value="1"/>
</dbReference>
<evidence type="ECO:0000256" key="2">
    <source>
        <dbReference type="ARBA" id="ARBA00023002"/>
    </source>
</evidence>
<dbReference type="CDD" id="cd12162">
    <property type="entry name" value="2-Hacid_dh_4"/>
    <property type="match status" value="1"/>
</dbReference>
<dbReference type="PANTHER" id="PTHR43761:SF1">
    <property type="entry name" value="D-ISOMER SPECIFIC 2-HYDROXYACID DEHYDROGENASE CATALYTIC DOMAIN-CONTAINING PROTEIN-RELATED"/>
    <property type="match status" value="1"/>
</dbReference>
<dbReference type="GO" id="GO:0051287">
    <property type="term" value="F:NAD binding"/>
    <property type="evidence" value="ECO:0007669"/>
    <property type="project" value="InterPro"/>
</dbReference>
<accession>A0A4Q7YN08</accession>
<dbReference type="InterPro" id="IPR036291">
    <property type="entry name" value="NAD(P)-bd_dom_sf"/>
</dbReference>
<dbReference type="InterPro" id="IPR006140">
    <property type="entry name" value="D-isomer_DH_NAD-bd"/>
</dbReference>
<dbReference type="EMBL" id="SHKW01000001">
    <property type="protein sequence ID" value="RZU39122.1"/>
    <property type="molecule type" value="Genomic_DNA"/>
</dbReference>
<evidence type="ECO:0000256" key="3">
    <source>
        <dbReference type="ARBA" id="ARBA00023027"/>
    </source>
</evidence>
<dbReference type="Gene3D" id="3.40.50.720">
    <property type="entry name" value="NAD(P)-binding Rossmann-like Domain"/>
    <property type="match status" value="2"/>
</dbReference>
<comment type="similarity">
    <text evidence="1 4">Belongs to the D-isomer specific 2-hydroxyacid dehydrogenase family.</text>
</comment>
<dbReference type="PANTHER" id="PTHR43761">
    <property type="entry name" value="D-ISOMER SPECIFIC 2-HYDROXYACID DEHYDROGENASE FAMILY PROTEIN (AFU_ORTHOLOGUE AFUA_1G13630)"/>
    <property type="match status" value="1"/>
</dbReference>
<organism evidence="7 8">
    <name type="scientific">Edaphobacter modestus</name>
    <dbReference type="NCBI Taxonomy" id="388466"/>
    <lineage>
        <taxon>Bacteria</taxon>
        <taxon>Pseudomonadati</taxon>
        <taxon>Acidobacteriota</taxon>
        <taxon>Terriglobia</taxon>
        <taxon>Terriglobales</taxon>
        <taxon>Acidobacteriaceae</taxon>
        <taxon>Edaphobacter</taxon>
    </lineage>
</organism>